<dbReference type="STRING" id="325777.GW15_0207670"/>
<protein>
    <submittedName>
        <fullName evidence="1">Biotin synthase</fullName>
    </submittedName>
</protein>
<dbReference type="Pfam" id="PF08241">
    <property type="entry name" value="Methyltransf_11"/>
    <property type="match status" value="1"/>
</dbReference>
<dbReference type="EMBL" id="JPHD02000058">
    <property type="protein sequence ID" value="KGE52589.1"/>
    <property type="molecule type" value="Genomic_DNA"/>
</dbReference>
<dbReference type="eggNOG" id="COG2226">
    <property type="taxonomic scope" value="Bacteria"/>
</dbReference>
<sequence>MSAVPVLEPAAAYALWAQAYPPHAHNPMMLAEERAMLALMPSNLRGQHVLDAGCGSGRYMLHALRRGAWQVTGVDLSPEMLHRAGAELAQDWPAARIVLQQGSLDHLPLADTVADLCVCGLVVGHLQRLYPALQELHRVTRVGGIVLCSDVHPIGHALGWQRDFKADGQHYAVRHTQHLYSHWHWACTTLGFAIEAVAEPMLDPADIPAGARFDQMALQVPVALVLRLRRIT</sequence>
<name>A0A098PZK7_9XANT</name>
<dbReference type="Proteomes" id="UP000028012">
    <property type="component" value="Unassembled WGS sequence"/>
</dbReference>
<gene>
    <name evidence="1" type="ORF">GW15_0207670</name>
</gene>
<dbReference type="AlphaFoldDB" id="A0A098PZK7"/>
<proteinExistence type="predicted"/>
<dbReference type="HOGENOM" id="CLU_1194516_0_0_6"/>
<organism evidence="1 2">
    <name type="scientific">Xanthomonas axonopodis pv. vasculorum</name>
    <dbReference type="NCBI Taxonomy" id="325777"/>
    <lineage>
        <taxon>Bacteria</taxon>
        <taxon>Pseudomonadati</taxon>
        <taxon>Pseudomonadota</taxon>
        <taxon>Gammaproteobacteria</taxon>
        <taxon>Lysobacterales</taxon>
        <taxon>Lysobacteraceae</taxon>
        <taxon>Xanthomonas</taxon>
    </lineage>
</organism>
<dbReference type="SUPFAM" id="SSF53335">
    <property type="entry name" value="S-adenosyl-L-methionine-dependent methyltransferases"/>
    <property type="match status" value="1"/>
</dbReference>
<evidence type="ECO:0000313" key="1">
    <source>
        <dbReference type="EMBL" id="KGE52589.1"/>
    </source>
</evidence>
<dbReference type="CDD" id="cd02440">
    <property type="entry name" value="AdoMet_MTases"/>
    <property type="match status" value="1"/>
</dbReference>
<dbReference type="RefSeq" id="WP_042822058.1">
    <property type="nucleotide sequence ID" value="NZ_CP053649.1"/>
</dbReference>
<dbReference type="Gene3D" id="3.40.50.150">
    <property type="entry name" value="Vaccinia Virus protein VP39"/>
    <property type="match status" value="1"/>
</dbReference>
<evidence type="ECO:0000313" key="2">
    <source>
        <dbReference type="Proteomes" id="UP000028012"/>
    </source>
</evidence>
<dbReference type="InterPro" id="IPR029063">
    <property type="entry name" value="SAM-dependent_MTases_sf"/>
</dbReference>
<dbReference type="InterPro" id="IPR013216">
    <property type="entry name" value="Methyltransf_11"/>
</dbReference>
<dbReference type="InterPro" id="IPR050508">
    <property type="entry name" value="Methyltransf_Superfamily"/>
</dbReference>
<dbReference type="GO" id="GO:0008757">
    <property type="term" value="F:S-adenosylmethionine-dependent methyltransferase activity"/>
    <property type="evidence" value="ECO:0007669"/>
    <property type="project" value="InterPro"/>
</dbReference>
<accession>A0A098PZK7</accession>
<comment type="caution">
    <text evidence="1">The sequence shown here is derived from an EMBL/GenBank/DDBJ whole genome shotgun (WGS) entry which is preliminary data.</text>
</comment>
<reference evidence="1 2" key="1">
    <citation type="submission" date="2014-09" db="EMBL/GenBank/DDBJ databases">
        <title>A draft genome sequence for Xanthomonas axonopodis pv. vasculorum NCPPB 900.</title>
        <authorList>
            <person name="Harrison J."/>
            <person name="Studholme D.J."/>
        </authorList>
    </citation>
    <scope>NUCLEOTIDE SEQUENCE [LARGE SCALE GENOMIC DNA]</scope>
    <source>
        <strain evidence="1 2">NCPPB 900</strain>
    </source>
</reference>
<dbReference type="GeneID" id="58002831"/>
<dbReference type="PANTHER" id="PTHR42912">
    <property type="entry name" value="METHYLTRANSFERASE"/>
    <property type="match status" value="1"/>
</dbReference>